<sequence>MRWLIGFMLFSSFSLYGQSRLPHFHSELLEAVEIDTLLKNSPSEYYIQKYEYQKSSGELVADNVILHYFFKGNSLDHIDFVKDKEVLKSNAYDQYGRITRQERFDPKEKVKKLEYAYNDEKRIATETVYRYAEQIHSRNVVQYNDHYQVTSKEEYRGVDRLSKFWVYKYNDHYDLVSDQYFDASSQSRNGRSNKYIPVDSTYFIHQYDGFERKTKTSKYHENQLASETIYSYFQDSTVQQETFYNFNGKTSEQHVRIAHDSLKMIVRGFFYNGDTSKVRSRFKEVFLYDDLVEYEKRTSSGTYVDRFKTYYEYDELGNWIQKITYSNGLVIRKEERTIIY</sequence>
<comment type="caution">
    <text evidence="1">The sequence shown here is derived from an EMBL/GenBank/DDBJ whole genome shotgun (WGS) entry which is preliminary data.</text>
</comment>
<dbReference type="STRING" id="1563681.BFP71_12660"/>
<keyword evidence="2" id="KW-1185">Reference proteome</keyword>
<name>A0A1E5SYW4_9BACT</name>
<gene>
    <name evidence="1" type="ORF">BFP71_12660</name>
</gene>
<evidence type="ECO:0008006" key="3">
    <source>
        <dbReference type="Google" id="ProtNLM"/>
    </source>
</evidence>
<accession>A0A1E5SYW4</accession>
<evidence type="ECO:0000313" key="1">
    <source>
        <dbReference type="EMBL" id="OEK04328.1"/>
    </source>
</evidence>
<protein>
    <recommendedName>
        <fullName evidence="3">Sugar-binding protein</fullName>
    </recommendedName>
</protein>
<dbReference type="OrthoDB" id="978260at2"/>
<reference evidence="1 2" key="1">
    <citation type="submission" date="2016-08" db="EMBL/GenBank/DDBJ databases">
        <title>Draft genome of Fabibacter sp. strain SK-8.</title>
        <authorList>
            <person name="Wong S.-K."/>
            <person name="Hamasaki K."/>
            <person name="Yoshizawa S."/>
        </authorList>
    </citation>
    <scope>NUCLEOTIDE SEQUENCE [LARGE SCALE GENOMIC DNA]</scope>
    <source>
        <strain evidence="1 2">SK-8</strain>
    </source>
</reference>
<evidence type="ECO:0000313" key="2">
    <source>
        <dbReference type="Proteomes" id="UP000095552"/>
    </source>
</evidence>
<proteinExistence type="predicted"/>
<organism evidence="1 2">
    <name type="scientific">Roseivirga misakiensis</name>
    <dbReference type="NCBI Taxonomy" id="1563681"/>
    <lineage>
        <taxon>Bacteria</taxon>
        <taxon>Pseudomonadati</taxon>
        <taxon>Bacteroidota</taxon>
        <taxon>Cytophagia</taxon>
        <taxon>Cytophagales</taxon>
        <taxon>Roseivirgaceae</taxon>
        <taxon>Roseivirga</taxon>
    </lineage>
</organism>
<dbReference type="EMBL" id="MDGQ01000005">
    <property type="protein sequence ID" value="OEK04328.1"/>
    <property type="molecule type" value="Genomic_DNA"/>
</dbReference>
<dbReference type="RefSeq" id="WP_069835833.1">
    <property type="nucleotide sequence ID" value="NZ_MDGQ01000005.1"/>
</dbReference>
<dbReference type="AlphaFoldDB" id="A0A1E5SYW4"/>
<dbReference type="Proteomes" id="UP000095552">
    <property type="component" value="Unassembled WGS sequence"/>
</dbReference>